<protein>
    <submittedName>
        <fullName evidence="1">Uncharacterized protein</fullName>
    </submittedName>
</protein>
<reference evidence="1 2" key="1">
    <citation type="submission" date="2019-10" db="EMBL/GenBank/DDBJ databases">
        <title>Streptomyces smaragdinus sp. nov. and Streptomyces fabii sp. nov., isolated from the gut of fungus growing-termite Macrotermes natalensis.</title>
        <authorList>
            <person name="Schwitalla J."/>
            <person name="Benndorf R."/>
            <person name="Martin K."/>
            <person name="De Beer W."/>
            <person name="Kaster A.-K."/>
            <person name="Vollmers J."/>
            <person name="Poulsen M."/>
            <person name="Beemelmanns C."/>
        </authorList>
    </citation>
    <scope>NUCLEOTIDE SEQUENCE [LARGE SCALE GENOMIC DNA]</scope>
    <source>
        <strain evidence="1 2">RB5</strain>
    </source>
</reference>
<dbReference type="AlphaFoldDB" id="A0A7K0CGI9"/>
<accession>A0A7K0CGI9</accession>
<comment type="caution">
    <text evidence="1">The sequence shown here is derived from an EMBL/GenBank/DDBJ whole genome shotgun (WGS) entry which is preliminary data.</text>
</comment>
<keyword evidence="2" id="KW-1185">Reference proteome</keyword>
<dbReference type="Proteomes" id="UP000466345">
    <property type="component" value="Unassembled WGS sequence"/>
</dbReference>
<evidence type="ECO:0000313" key="2">
    <source>
        <dbReference type="Proteomes" id="UP000466345"/>
    </source>
</evidence>
<organism evidence="1 2">
    <name type="scientific">Streptomyces smaragdinus</name>
    <dbReference type="NCBI Taxonomy" id="2585196"/>
    <lineage>
        <taxon>Bacteria</taxon>
        <taxon>Bacillati</taxon>
        <taxon>Actinomycetota</taxon>
        <taxon>Actinomycetes</taxon>
        <taxon>Kitasatosporales</taxon>
        <taxon>Streptomycetaceae</taxon>
        <taxon>Streptomyces</taxon>
    </lineage>
</organism>
<evidence type="ECO:0000313" key="1">
    <source>
        <dbReference type="EMBL" id="MQY12589.1"/>
    </source>
</evidence>
<name>A0A7K0CGI9_9ACTN</name>
<proteinExistence type="predicted"/>
<gene>
    <name evidence="1" type="ORF">SRB5_27250</name>
</gene>
<dbReference type="EMBL" id="WEGJ01000007">
    <property type="protein sequence ID" value="MQY12589.1"/>
    <property type="molecule type" value="Genomic_DNA"/>
</dbReference>
<sequence>MTMAPEAELLLSKEVGGAAEDLVREVAGHGYTVRTRQVLDHRAAEELTWLVLLALPLQAFLSGLGAGAATGVQNAVARLVARIRPPEPVPEERPRPVPLVLQDPTTELRIVVEAGLPAEAYEQLLTLDLASFRIGPLHYDRDAGRWRSELDEAAAG</sequence>